<evidence type="ECO:0000256" key="1">
    <source>
        <dbReference type="SAM" id="Phobius"/>
    </source>
</evidence>
<dbReference type="Proteomes" id="UP000326354">
    <property type="component" value="Chromosome"/>
</dbReference>
<dbReference type="EMBL" id="AP019860">
    <property type="protein sequence ID" value="BBM85215.1"/>
    <property type="molecule type" value="Genomic_DNA"/>
</dbReference>
<feature type="transmembrane region" description="Helical" evidence="1">
    <location>
        <begin position="98"/>
        <end position="116"/>
    </location>
</feature>
<evidence type="ECO:0000313" key="2">
    <source>
        <dbReference type="EMBL" id="BBM85215.1"/>
    </source>
</evidence>
<gene>
    <name evidence="2" type="ORF">UABAM_03578</name>
</gene>
<sequence>MFQWFIRKFIPLSLTKDELPIFGKSLQHRISKSYKQEQNKYEFHRGNLQLLGSTKLKEENFDDYWRDIKSKMKEQKSSNLAINVPKVTYPNLYLRRGFAIACALIFIVAIVGPFNMDKSNSIFSANVSFTSIIFGVPNQDSNSQDGLLPADLYVEDMQIDLQKQTYELDRVVNCKLESAAF</sequence>
<dbReference type="RefSeq" id="WP_151969329.1">
    <property type="nucleotide sequence ID" value="NZ_AP019860.1"/>
</dbReference>
<protein>
    <submittedName>
        <fullName evidence="2">Uncharacterized protein</fullName>
    </submittedName>
</protein>
<keyword evidence="1" id="KW-1133">Transmembrane helix</keyword>
<keyword evidence="3" id="KW-1185">Reference proteome</keyword>
<proteinExistence type="predicted"/>
<organism evidence="2 3">
    <name type="scientific">Uabimicrobium amorphum</name>
    <dbReference type="NCBI Taxonomy" id="2596890"/>
    <lineage>
        <taxon>Bacteria</taxon>
        <taxon>Pseudomonadati</taxon>
        <taxon>Planctomycetota</taxon>
        <taxon>Candidatus Uabimicrobiia</taxon>
        <taxon>Candidatus Uabimicrobiales</taxon>
        <taxon>Candidatus Uabimicrobiaceae</taxon>
        <taxon>Candidatus Uabimicrobium</taxon>
    </lineage>
</organism>
<keyword evidence="1" id="KW-0472">Membrane</keyword>
<evidence type="ECO:0000313" key="3">
    <source>
        <dbReference type="Proteomes" id="UP000326354"/>
    </source>
</evidence>
<dbReference type="KEGG" id="uam:UABAM_03578"/>
<keyword evidence="1" id="KW-0812">Transmembrane</keyword>
<reference evidence="2 3" key="1">
    <citation type="submission" date="2019-08" db="EMBL/GenBank/DDBJ databases">
        <title>Complete genome sequence of Candidatus Uab amorphum.</title>
        <authorList>
            <person name="Shiratori T."/>
            <person name="Suzuki S."/>
            <person name="Kakizawa Y."/>
            <person name="Ishida K."/>
        </authorList>
    </citation>
    <scope>NUCLEOTIDE SEQUENCE [LARGE SCALE GENOMIC DNA]</scope>
    <source>
        <strain evidence="2 3">SRT547</strain>
    </source>
</reference>
<name>A0A5S9IR84_UABAM</name>
<dbReference type="AlphaFoldDB" id="A0A5S9IR84"/>
<accession>A0A5S9IR84</accession>